<dbReference type="PROSITE" id="PS00624">
    <property type="entry name" value="GMC_OXRED_2"/>
    <property type="match status" value="1"/>
</dbReference>
<dbReference type="Gene3D" id="3.50.50.60">
    <property type="entry name" value="FAD/NAD(P)-binding domain"/>
    <property type="match status" value="1"/>
</dbReference>
<evidence type="ECO:0000313" key="7">
    <source>
        <dbReference type="EnsemblMetazoa" id="AMIN002560-PA"/>
    </source>
</evidence>
<evidence type="ECO:0000256" key="1">
    <source>
        <dbReference type="ARBA" id="ARBA00010790"/>
    </source>
</evidence>
<feature type="domain" description="Glucose-methanol-choline oxidoreductase N-terminal" evidence="5">
    <location>
        <begin position="168"/>
        <end position="191"/>
    </location>
</feature>
<dbReference type="InterPro" id="IPR012132">
    <property type="entry name" value="GMC_OxRdtase"/>
</dbReference>
<organism evidence="7 8">
    <name type="scientific">Anopheles minimus</name>
    <dbReference type="NCBI Taxonomy" id="112268"/>
    <lineage>
        <taxon>Eukaryota</taxon>
        <taxon>Metazoa</taxon>
        <taxon>Ecdysozoa</taxon>
        <taxon>Arthropoda</taxon>
        <taxon>Hexapoda</taxon>
        <taxon>Insecta</taxon>
        <taxon>Pterygota</taxon>
        <taxon>Neoptera</taxon>
        <taxon>Endopterygota</taxon>
        <taxon>Diptera</taxon>
        <taxon>Nematocera</taxon>
        <taxon>Culicoidea</taxon>
        <taxon>Culicidae</taxon>
        <taxon>Anophelinae</taxon>
        <taxon>Anopheles</taxon>
    </lineage>
</organism>
<reference evidence="7" key="2">
    <citation type="submission" date="2020-05" db="UniProtKB">
        <authorList>
            <consortium name="EnsemblMetazoa"/>
        </authorList>
    </citation>
    <scope>IDENTIFICATION</scope>
    <source>
        <strain evidence="7">MINIMUS1</strain>
    </source>
</reference>
<dbReference type="PROSITE" id="PS00623">
    <property type="entry name" value="GMC_OXRED_1"/>
    <property type="match status" value="1"/>
</dbReference>
<accession>A0A182VWW1</accession>
<dbReference type="InterPro" id="IPR036188">
    <property type="entry name" value="FAD/NAD-bd_sf"/>
</dbReference>
<keyword evidence="8" id="KW-1185">Reference proteome</keyword>
<feature type="domain" description="Glucose-methanol-choline oxidoreductase N-terminal" evidence="6">
    <location>
        <begin position="338"/>
        <end position="352"/>
    </location>
</feature>
<evidence type="ECO:0000259" key="6">
    <source>
        <dbReference type="PROSITE" id="PS00624"/>
    </source>
</evidence>
<dbReference type="SUPFAM" id="SSF54373">
    <property type="entry name" value="FAD-linked reductases, C-terminal domain"/>
    <property type="match status" value="1"/>
</dbReference>
<dbReference type="Gene3D" id="3.30.560.10">
    <property type="entry name" value="Glucose Oxidase, domain 3"/>
    <property type="match status" value="1"/>
</dbReference>
<feature type="active site" description="Proton acceptor" evidence="2">
    <location>
        <position position="623"/>
    </location>
</feature>
<dbReference type="Pfam" id="PF00732">
    <property type="entry name" value="GMC_oxred_N"/>
    <property type="match status" value="1"/>
</dbReference>
<feature type="binding site" evidence="3">
    <location>
        <position position="174"/>
    </location>
    <ligand>
        <name>FAD</name>
        <dbReference type="ChEBI" id="CHEBI:57692"/>
    </ligand>
</feature>
<dbReference type="Pfam" id="PF05199">
    <property type="entry name" value="GMC_oxred_C"/>
    <property type="match status" value="1"/>
</dbReference>
<keyword evidence="3 4" id="KW-0274">FAD</keyword>
<dbReference type="GO" id="GO:0050660">
    <property type="term" value="F:flavin adenine dinucleotide binding"/>
    <property type="evidence" value="ECO:0007669"/>
    <property type="project" value="InterPro"/>
</dbReference>
<dbReference type="PIRSF" id="PIRSF000137">
    <property type="entry name" value="Alcohol_oxidase"/>
    <property type="match status" value="1"/>
</dbReference>
<evidence type="ECO:0000256" key="4">
    <source>
        <dbReference type="RuleBase" id="RU003968"/>
    </source>
</evidence>
<evidence type="ECO:0000259" key="5">
    <source>
        <dbReference type="PROSITE" id="PS00623"/>
    </source>
</evidence>
<dbReference type="Proteomes" id="UP000075920">
    <property type="component" value="Unassembled WGS sequence"/>
</dbReference>
<feature type="active site" description="Proton donor" evidence="2">
    <location>
        <position position="579"/>
    </location>
</feature>
<dbReference type="VEuPathDB" id="VectorBase:AMIN002560"/>
<keyword evidence="4" id="KW-0285">Flavoprotein</keyword>
<evidence type="ECO:0000313" key="8">
    <source>
        <dbReference type="Proteomes" id="UP000075920"/>
    </source>
</evidence>
<dbReference type="GO" id="GO:0016614">
    <property type="term" value="F:oxidoreductase activity, acting on CH-OH group of donors"/>
    <property type="evidence" value="ECO:0007669"/>
    <property type="project" value="InterPro"/>
</dbReference>
<dbReference type="EnsemblMetazoa" id="AMIN002560-RA">
    <property type="protein sequence ID" value="AMIN002560-PA"/>
    <property type="gene ID" value="AMIN002560"/>
</dbReference>
<name>A0A182VWW1_9DIPT</name>
<protein>
    <recommendedName>
        <fullName evidence="5 6">Glucose-methanol-choline oxidoreductase N-terminal domain-containing protein</fullName>
    </recommendedName>
</protein>
<dbReference type="PANTHER" id="PTHR11552:SF216">
    <property type="entry name" value="GLUCOSE-METHANOL-CHOLINE OXIDOREDUCTASE N-TERMINAL DOMAIN-CONTAINING PROTEIN"/>
    <property type="match status" value="1"/>
</dbReference>
<dbReference type="InterPro" id="IPR007867">
    <property type="entry name" value="GMC_OxRtase_C"/>
</dbReference>
<evidence type="ECO:0000256" key="3">
    <source>
        <dbReference type="PIRSR" id="PIRSR000137-2"/>
    </source>
</evidence>
<proteinExistence type="inferred from homology"/>
<comment type="cofactor">
    <cofactor evidence="3">
        <name>FAD</name>
        <dbReference type="ChEBI" id="CHEBI:57692"/>
    </cofactor>
</comment>
<dbReference type="AlphaFoldDB" id="A0A182VWW1"/>
<comment type="similarity">
    <text evidence="1 4">Belongs to the GMC oxidoreductase family.</text>
</comment>
<sequence>MTCVVRAVLCFRAIEDTHLLTLVELNVGTRWLAHLLMMFLLTIAPVRGQQTSATSIIFESLFDELSYLMRTGPNASVPIPETKRIRKEYDFVVIGAGSGGSVMANRLSEVAEWSVLLLEVGKEENLVSNVPLTAGLTTATGYSWGYRSDPMQNACKGLEQGVCYWPKGRGLGGTSLINFLLYGRGHQRDYDEWEQAGNYGWGYRNVRKYFEKAEKIKGKHDNPHGYLHIEESSFETPMLKRYIEAGKSFGYRRIDPNDPVQLGFYKAQATMVNGERCSAARAYLKPVAHRANLDISTRSWATKILIDPVTKTAFGVEFTKNKRTYTVRVRKEVILAAGAIASPQLLMLSGVGPREHLQQLGIPVIKDLRVGYNLQDHQTLSGLVFTVNQPVTIREQDMRRPVNFLSYLLGRSGPFTVPGGAEGIAFVKTNNSRSPDDYPDVELVLGTGAVNNDESGALRHTFGMTREFYSRSFGSARGQHAFGIAPVLMRPKSRGRVWLKSRNPYRWPHMEGNFFDHPDDLVTMVEGIKMAVLIGESDSFASYGAKLLSTPFYGCEKHRFRSDDYWRCCLREVGASIQHQSGTCKMGPASDPDTVVDPELRVHGVSGLRVVDASIFPIIPSAHTNGVVIMVGEKAADMVKDYWNNQIP</sequence>
<dbReference type="SUPFAM" id="SSF51905">
    <property type="entry name" value="FAD/NAD(P)-binding domain"/>
    <property type="match status" value="1"/>
</dbReference>
<reference evidence="8" key="1">
    <citation type="submission" date="2013-03" db="EMBL/GenBank/DDBJ databases">
        <title>The Genome Sequence of Anopheles minimus MINIMUS1.</title>
        <authorList>
            <consortium name="The Broad Institute Genomics Platform"/>
            <person name="Neafsey D.E."/>
            <person name="Walton C."/>
            <person name="Walker B."/>
            <person name="Young S.K."/>
            <person name="Zeng Q."/>
            <person name="Gargeya S."/>
            <person name="Fitzgerald M."/>
            <person name="Haas B."/>
            <person name="Abouelleil A."/>
            <person name="Allen A.W."/>
            <person name="Alvarado L."/>
            <person name="Arachchi H.M."/>
            <person name="Berlin A.M."/>
            <person name="Chapman S.B."/>
            <person name="Gainer-Dewar J."/>
            <person name="Goldberg J."/>
            <person name="Griggs A."/>
            <person name="Gujja S."/>
            <person name="Hansen M."/>
            <person name="Howarth C."/>
            <person name="Imamovic A."/>
            <person name="Ireland A."/>
            <person name="Larimer J."/>
            <person name="McCowan C."/>
            <person name="Murphy C."/>
            <person name="Pearson M."/>
            <person name="Poon T.W."/>
            <person name="Priest M."/>
            <person name="Roberts A."/>
            <person name="Saif S."/>
            <person name="Shea T."/>
            <person name="Sisk P."/>
            <person name="Sykes S."/>
            <person name="Wortman J."/>
            <person name="Nusbaum C."/>
            <person name="Birren B."/>
        </authorList>
    </citation>
    <scope>NUCLEOTIDE SEQUENCE [LARGE SCALE GENOMIC DNA]</scope>
    <source>
        <strain evidence="8">MINIMUS1</strain>
    </source>
</reference>
<dbReference type="STRING" id="112268.A0A182VWW1"/>
<evidence type="ECO:0000256" key="2">
    <source>
        <dbReference type="PIRSR" id="PIRSR000137-1"/>
    </source>
</evidence>
<dbReference type="InterPro" id="IPR000172">
    <property type="entry name" value="GMC_OxRdtase_N"/>
</dbReference>
<dbReference type="PANTHER" id="PTHR11552">
    <property type="entry name" value="GLUCOSE-METHANOL-CHOLINE GMC OXIDOREDUCTASE"/>
    <property type="match status" value="1"/>
</dbReference>